<dbReference type="EMBL" id="MU004231">
    <property type="protein sequence ID" value="KAF2672833.1"/>
    <property type="molecule type" value="Genomic_DNA"/>
</dbReference>
<evidence type="ECO:0000313" key="3">
    <source>
        <dbReference type="Proteomes" id="UP000799302"/>
    </source>
</evidence>
<evidence type="ECO:0000313" key="2">
    <source>
        <dbReference type="EMBL" id="KAF2672833.1"/>
    </source>
</evidence>
<gene>
    <name evidence="2" type="ORF">BT63DRAFT_436683</name>
</gene>
<keyword evidence="3" id="KW-1185">Reference proteome</keyword>
<accession>A0A6A6UMZ0</accession>
<feature type="compositionally biased region" description="Polar residues" evidence="1">
    <location>
        <begin position="284"/>
        <end position="295"/>
    </location>
</feature>
<feature type="region of interest" description="Disordered" evidence="1">
    <location>
        <begin position="277"/>
        <end position="353"/>
    </location>
</feature>
<feature type="region of interest" description="Disordered" evidence="1">
    <location>
        <begin position="423"/>
        <end position="477"/>
    </location>
</feature>
<dbReference type="AlphaFoldDB" id="A0A6A6UMZ0"/>
<evidence type="ECO:0000256" key="1">
    <source>
        <dbReference type="SAM" id="MobiDB-lite"/>
    </source>
</evidence>
<protein>
    <submittedName>
        <fullName evidence="2">Uncharacterized protein</fullName>
    </submittedName>
</protein>
<feature type="compositionally biased region" description="Polar residues" evidence="1">
    <location>
        <begin position="8"/>
        <end position="19"/>
    </location>
</feature>
<name>A0A6A6UMZ0_9PEZI</name>
<dbReference type="Proteomes" id="UP000799302">
    <property type="component" value="Unassembled WGS sequence"/>
</dbReference>
<sequence>MTAGPSEKSGSAQVRNRPSSMGVLASATKDLLNFKLDGKPPLIRFKQMPKSDLEKWASILCHQVPPKQQVSTSWSVYRKNTKAEIAKLPDHLRDSPTMWHRFMNQRMDDETRATTRELCSMHHRMNRKLVRSTLGWIKKEIELNIPGVMTPLVANGLLDSKTAAILATLQDIGAMWLDPTNFEAAFRRPVKQSWEQQADRCAACVLARFAGSSDAVCAFKAGLIGRALSTGASSRRMQYVNFLIQAYSSGKALNTAAEASGLKIRRALNELRSVQHSVLGPGSENDSNKNASQHQKALPQTPPHLSLPPGSPTSPMSPASPVSPLDPSEGSSKPDVYAPIPWRSPTGRRRQRDQVSELIDHYRRTIYEPHFGQEDHAGFEEELEDAPAPVRDSNRWPTAQHEESIATMVSEQDRQSRTPYERLGEISRPADPYGSYTANTQTTDSPIAEAENSFTGPVLPRPIHTPQRTREARNRSSSIYEEDVIDRRTKLDDFI</sequence>
<proteinExistence type="predicted"/>
<feature type="region of interest" description="Disordered" evidence="1">
    <location>
        <begin position="1"/>
        <end position="20"/>
    </location>
</feature>
<reference evidence="2" key="1">
    <citation type="journal article" date="2020" name="Stud. Mycol.">
        <title>101 Dothideomycetes genomes: a test case for predicting lifestyles and emergence of pathogens.</title>
        <authorList>
            <person name="Haridas S."/>
            <person name="Albert R."/>
            <person name="Binder M."/>
            <person name="Bloem J."/>
            <person name="Labutti K."/>
            <person name="Salamov A."/>
            <person name="Andreopoulos B."/>
            <person name="Baker S."/>
            <person name="Barry K."/>
            <person name="Bills G."/>
            <person name="Bluhm B."/>
            <person name="Cannon C."/>
            <person name="Castanera R."/>
            <person name="Culley D."/>
            <person name="Daum C."/>
            <person name="Ezra D."/>
            <person name="Gonzalez J."/>
            <person name="Henrissat B."/>
            <person name="Kuo A."/>
            <person name="Liang C."/>
            <person name="Lipzen A."/>
            <person name="Lutzoni F."/>
            <person name="Magnuson J."/>
            <person name="Mondo S."/>
            <person name="Nolan M."/>
            <person name="Ohm R."/>
            <person name="Pangilinan J."/>
            <person name="Park H.-J."/>
            <person name="Ramirez L."/>
            <person name="Alfaro M."/>
            <person name="Sun H."/>
            <person name="Tritt A."/>
            <person name="Yoshinaga Y."/>
            <person name="Zwiers L.-H."/>
            <person name="Turgeon B."/>
            <person name="Goodwin S."/>
            <person name="Spatafora J."/>
            <person name="Crous P."/>
            <person name="Grigoriev I."/>
        </authorList>
    </citation>
    <scope>NUCLEOTIDE SEQUENCE</scope>
    <source>
        <strain evidence="2">CBS 115976</strain>
    </source>
</reference>
<feature type="compositionally biased region" description="Polar residues" evidence="1">
    <location>
        <begin position="436"/>
        <end position="445"/>
    </location>
</feature>
<dbReference type="OrthoDB" id="3786931at2759"/>
<feature type="compositionally biased region" description="Pro residues" evidence="1">
    <location>
        <begin position="300"/>
        <end position="312"/>
    </location>
</feature>
<organism evidence="2 3">
    <name type="scientific">Microthyrium microscopicum</name>
    <dbReference type="NCBI Taxonomy" id="703497"/>
    <lineage>
        <taxon>Eukaryota</taxon>
        <taxon>Fungi</taxon>
        <taxon>Dikarya</taxon>
        <taxon>Ascomycota</taxon>
        <taxon>Pezizomycotina</taxon>
        <taxon>Dothideomycetes</taxon>
        <taxon>Dothideomycetes incertae sedis</taxon>
        <taxon>Microthyriales</taxon>
        <taxon>Microthyriaceae</taxon>
        <taxon>Microthyrium</taxon>
    </lineage>
</organism>